<comment type="caution">
    <text evidence="2">The sequence shown here is derived from an EMBL/GenBank/DDBJ whole genome shotgun (WGS) entry which is preliminary data.</text>
</comment>
<dbReference type="AlphaFoldDB" id="A0A5C4L6P4"/>
<name>A0A5C4L6P4_9HYPH</name>
<evidence type="ECO:0000313" key="2">
    <source>
        <dbReference type="EMBL" id="TNC06523.1"/>
    </source>
</evidence>
<proteinExistence type="predicted"/>
<dbReference type="EMBL" id="VDDA01000048">
    <property type="protein sequence ID" value="TNC06523.1"/>
    <property type="molecule type" value="Genomic_DNA"/>
</dbReference>
<accession>A0A5C4L6P4</accession>
<keyword evidence="3" id="KW-1185">Reference proteome</keyword>
<feature type="region of interest" description="Disordered" evidence="1">
    <location>
        <begin position="1"/>
        <end position="23"/>
    </location>
</feature>
<feature type="compositionally biased region" description="Basic and acidic residues" evidence="1">
    <location>
        <begin position="1"/>
        <end position="19"/>
    </location>
</feature>
<evidence type="ECO:0000256" key="1">
    <source>
        <dbReference type="SAM" id="MobiDB-lite"/>
    </source>
</evidence>
<evidence type="ECO:0000313" key="3">
    <source>
        <dbReference type="Proteomes" id="UP000305267"/>
    </source>
</evidence>
<reference evidence="2 3" key="1">
    <citation type="submission" date="2019-06" db="EMBL/GenBank/DDBJ databases">
        <title>Genome of Methylobacterium sp. 17Sr1-39.</title>
        <authorList>
            <person name="Seo T."/>
        </authorList>
    </citation>
    <scope>NUCLEOTIDE SEQUENCE [LARGE SCALE GENOMIC DNA]</scope>
    <source>
        <strain evidence="2 3">17Sr1-39</strain>
    </source>
</reference>
<sequence>MTTRLTDRLERLERSRMREGGSASVPREVMGAWLRAVAVALGGYPRPRDAGAPYSSDSLSDGFARGLGFADRTEMVSGMEADPEGFQDRMGRASEALCERYRAEGRPDQGDDAFRVLCFALDEVAAAQAGSADWSDDDTALLQAMAHYGVEAQAR</sequence>
<protein>
    <submittedName>
        <fullName evidence="2">Uncharacterized protein</fullName>
    </submittedName>
</protein>
<dbReference type="OrthoDB" id="8000007at2"/>
<dbReference type="Proteomes" id="UP000305267">
    <property type="component" value="Unassembled WGS sequence"/>
</dbReference>
<organism evidence="2 3">
    <name type="scientific">Methylobacterium terricola</name>
    <dbReference type="NCBI Taxonomy" id="2583531"/>
    <lineage>
        <taxon>Bacteria</taxon>
        <taxon>Pseudomonadati</taxon>
        <taxon>Pseudomonadota</taxon>
        <taxon>Alphaproteobacteria</taxon>
        <taxon>Hyphomicrobiales</taxon>
        <taxon>Methylobacteriaceae</taxon>
        <taxon>Methylobacterium</taxon>
    </lineage>
</organism>
<gene>
    <name evidence="2" type="ORF">FF100_34300</name>
</gene>
<dbReference type="RefSeq" id="WP_139040489.1">
    <property type="nucleotide sequence ID" value="NZ_VDDA01000048.1"/>
</dbReference>